<proteinExistence type="inferred from homology"/>
<evidence type="ECO:0000313" key="8">
    <source>
        <dbReference type="Proteomes" id="UP001232163"/>
    </source>
</evidence>
<keyword evidence="5" id="KW-0732">Signal</keyword>
<dbReference type="InterPro" id="IPR017853">
    <property type="entry name" value="GH"/>
</dbReference>
<evidence type="ECO:0000256" key="4">
    <source>
        <dbReference type="PROSITE-ProRule" id="PRU01100"/>
    </source>
</evidence>
<accession>A0ABT9MDX4</accession>
<keyword evidence="8" id="KW-1185">Reference proteome</keyword>
<keyword evidence="3 4" id="KW-0326">Glycosidase</keyword>
<dbReference type="InterPro" id="IPR000805">
    <property type="entry name" value="Glyco_hydro_26"/>
</dbReference>
<evidence type="ECO:0000256" key="2">
    <source>
        <dbReference type="ARBA" id="ARBA00022801"/>
    </source>
</evidence>
<dbReference type="RefSeq" id="WP_027463345.1">
    <property type="nucleotide sequence ID" value="NZ_JAURUR010000006.1"/>
</dbReference>
<dbReference type="Pfam" id="PF02156">
    <property type="entry name" value="Glyco_hydro_26"/>
    <property type="match status" value="1"/>
</dbReference>
<dbReference type="Proteomes" id="UP001232163">
    <property type="component" value="Unassembled WGS sequence"/>
</dbReference>
<name>A0ABT9MDX4_9DEIO</name>
<comment type="caution">
    <text evidence="7">The sequence shown here is derived from an EMBL/GenBank/DDBJ whole genome shotgun (WGS) entry which is preliminary data.</text>
</comment>
<evidence type="ECO:0000313" key="7">
    <source>
        <dbReference type="EMBL" id="MDP9764694.1"/>
    </source>
</evidence>
<evidence type="ECO:0000256" key="3">
    <source>
        <dbReference type="ARBA" id="ARBA00023295"/>
    </source>
</evidence>
<dbReference type="SUPFAM" id="SSF51445">
    <property type="entry name" value="(Trans)glycosidases"/>
    <property type="match status" value="1"/>
</dbReference>
<organism evidence="7 8">
    <name type="scientific">Deinococcus enclensis</name>
    <dbReference type="NCBI Taxonomy" id="1049582"/>
    <lineage>
        <taxon>Bacteria</taxon>
        <taxon>Thermotogati</taxon>
        <taxon>Deinococcota</taxon>
        <taxon>Deinococci</taxon>
        <taxon>Deinococcales</taxon>
        <taxon>Deinococcaceae</taxon>
        <taxon>Deinococcus</taxon>
    </lineage>
</organism>
<sequence>MIPRALLLTLTFTLGTALGSGPAQAASCGIFGLTVPNPQVLVALEKKAGCTFQHVRWFQDWNQPFNQEYARLLSQKGRTLDLSWQPRYVSKGKLVGVPYRDIAAGKHDRFITQFARDIKRGGKTVSISFAPEMNGDWGVYQLTSKNTPAHFKQAWKRIVHIFWREKAPVRWVWTPNILYPTALSSYRELYPGDGYVNEIGLDGYNWGTTNPWNRWKTFAQTFDESYVAIKQITSKPMQLGELSSVEKGGDKAQWILDACRQLPKYARVKKAFWFHINDGRVDWRLTTSLASLQAFRRCAPGTALK</sequence>
<dbReference type="PROSITE" id="PS51764">
    <property type="entry name" value="GH26"/>
    <property type="match status" value="1"/>
</dbReference>
<dbReference type="Gene3D" id="3.20.20.80">
    <property type="entry name" value="Glycosidases"/>
    <property type="match status" value="1"/>
</dbReference>
<feature type="active site" description="Proton donor" evidence="4">
    <location>
        <position position="132"/>
    </location>
</feature>
<gene>
    <name evidence="7" type="ORF">QO006_002140</name>
</gene>
<feature type="chain" id="PRO_5046273373" description="GH26 domain-containing protein" evidence="5">
    <location>
        <begin position="26"/>
        <end position="305"/>
    </location>
</feature>
<feature type="signal peptide" evidence="5">
    <location>
        <begin position="1"/>
        <end position="25"/>
    </location>
</feature>
<keyword evidence="2 4" id="KW-0378">Hydrolase</keyword>
<evidence type="ECO:0000256" key="1">
    <source>
        <dbReference type="ARBA" id="ARBA00007754"/>
    </source>
</evidence>
<feature type="domain" description="GH26" evidence="6">
    <location>
        <begin position="1"/>
        <end position="295"/>
    </location>
</feature>
<reference evidence="7 8" key="1">
    <citation type="submission" date="2023-07" db="EMBL/GenBank/DDBJ databases">
        <title>Genomic Encyclopedia of Type Strains, Phase IV (KMG-IV): sequencing the most valuable type-strain genomes for metagenomic binning, comparative biology and taxonomic classification.</title>
        <authorList>
            <person name="Goeker M."/>
        </authorList>
    </citation>
    <scope>NUCLEOTIDE SEQUENCE [LARGE SCALE GENOMIC DNA]</scope>
    <source>
        <strain evidence="7 8">NIO-1023</strain>
    </source>
</reference>
<dbReference type="PANTHER" id="PTHR40079">
    <property type="entry name" value="MANNAN ENDO-1,4-BETA-MANNOSIDASE E-RELATED"/>
    <property type="match status" value="1"/>
</dbReference>
<evidence type="ECO:0000259" key="6">
    <source>
        <dbReference type="PROSITE" id="PS51764"/>
    </source>
</evidence>
<dbReference type="EMBL" id="JAURUR010000006">
    <property type="protein sequence ID" value="MDP9764694.1"/>
    <property type="molecule type" value="Genomic_DNA"/>
</dbReference>
<protein>
    <recommendedName>
        <fullName evidence="6">GH26 domain-containing protein</fullName>
    </recommendedName>
</protein>
<dbReference type="PANTHER" id="PTHR40079:SF4">
    <property type="entry name" value="GH26 DOMAIN-CONTAINING PROTEIN-RELATED"/>
    <property type="match status" value="1"/>
</dbReference>
<evidence type="ECO:0000256" key="5">
    <source>
        <dbReference type="SAM" id="SignalP"/>
    </source>
</evidence>
<feature type="active site" description="Nucleophile" evidence="4">
    <location>
        <position position="241"/>
    </location>
</feature>
<comment type="similarity">
    <text evidence="1 4">Belongs to the glycosyl hydrolase 26 family.</text>
</comment>
<dbReference type="InterPro" id="IPR022790">
    <property type="entry name" value="GH26_dom"/>
</dbReference>